<dbReference type="EMBL" id="JBFXLU010000283">
    <property type="protein sequence ID" value="KAL2831371.1"/>
    <property type="molecule type" value="Genomic_DNA"/>
</dbReference>
<evidence type="ECO:0000313" key="6">
    <source>
        <dbReference type="Proteomes" id="UP001610446"/>
    </source>
</evidence>
<evidence type="ECO:0000256" key="1">
    <source>
        <dbReference type="ARBA" id="ARBA00022692"/>
    </source>
</evidence>
<name>A0ABR4IUN4_9EURO</name>
<keyword evidence="1" id="KW-0812">Transmembrane</keyword>
<proteinExistence type="predicted"/>
<sequence length="52" mass="5901">MSLGCLVIYFGMDWATTVVAQTLSKKFRHKTFDSILKQDLRFFDCPENGIGA</sequence>
<dbReference type="InterPro" id="IPR011527">
    <property type="entry name" value="ABC1_TM_dom"/>
</dbReference>
<evidence type="ECO:0000256" key="3">
    <source>
        <dbReference type="ARBA" id="ARBA00023136"/>
    </source>
</evidence>
<feature type="domain" description="ABC transmembrane type-1" evidence="4">
    <location>
        <begin position="1"/>
        <end position="52"/>
    </location>
</feature>
<dbReference type="InterPro" id="IPR036640">
    <property type="entry name" value="ABC1_TM_sf"/>
</dbReference>
<keyword evidence="2" id="KW-1133">Transmembrane helix</keyword>
<organism evidence="5 6">
    <name type="scientific">Aspergillus pseudoustus</name>
    <dbReference type="NCBI Taxonomy" id="1810923"/>
    <lineage>
        <taxon>Eukaryota</taxon>
        <taxon>Fungi</taxon>
        <taxon>Dikarya</taxon>
        <taxon>Ascomycota</taxon>
        <taxon>Pezizomycotina</taxon>
        <taxon>Eurotiomycetes</taxon>
        <taxon>Eurotiomycetidae</taxon>
        <taxon>Eurotiales</taxon>
        <taxon>Aspergillaceae</taxon>
        <taxon>Aspergillus</taxon>
        <taxon>Aspergillus subgen. Nidulantes</taxon>
    </lineage>
</organism>
<protein>
    <recommendedName>
        <fullName evidence="4">ABC transmembrane type-1 domain-containing protein</fullName>
    </recommendedName>
</protein>
<comment type="caution">
    <text evidence="5">The sequence shown here is derived from an EMBL/GenBank/DDBJ whole genome shotgun (WGS) entry which is preliminary data.</text>
</comment>
<evidence type="ECO:0000259" key="4">
    <source>
        <dbReference type="PROSITE" id="PS50929"/>
    </source>
</evidence>
<gene>
    <name evidence="5" type="ORF">BJY01DRAFT_254270</name>
</gene>
<dbReference type="Proteomes" id="UP001610446">
    <property type="component" value="Unassembled WGS sequence"/>
</dbReference>
<accession>A0ABR4IUN4</accession>
<evidence type="ECO:0000256" key="2">
    <source>
        <dbReference type="ARBA" id="ARBA00022989"/>
    </source>
</evidence>
<dbReference type="Gene3D" id="1.20.1560.10">
    <property type="entry name" value="ABC transporter type 1, transmembrane domain"/>
    <property type="match status" value="1"/>
</dbReference>
<dbReference type="PROSITE" id="PS50929">
    <property type="entry name" value="ABC_TM1F"/>
    <property type="match status" value="1"/>
</dbReference>
<keyword evidence="3" id="KW-0472">Membrane</keyword>
<evidence type="ECO:0000313" key="5">
    <source>
        <dbReference type="EMBL" id="KAL2831371.1"/>
    </source>
</evidence>
<dbReference type="SUPFAM" id="SSF90123">
    <property type="entry name" value="ABC transporter transmembrane region"/>
    <property type="match status" value="1"/>
</dbReference>
<keyword evidence="6" id="KW-1185">Reference proteome</keyword>
<reference evidence="5 6" key="1">
    <citation type="submission" date="2024-07" db="EMBL/GenBank/DDBJ databases">
        <title>Section-level genome sequencing and comparative genomics of Aspergillus sections Usti and Cavernicolus.</title>
        <authorList>
            <consortium name="Lawrence Berkeley National Laboratory"/>
            <person name="Nybo J.L."/>
            <person name="Vesth T.C."/>
            <person name="Theobald S."/>
            <person name="Frisvad J.C."/>
            <person name="Larsen T.O."/>
            <person name="Kjaerboelling I."/>
            <person name="Rothschild-Mancinelli K."/>
            <person name="Lyhne E.K."/>
            <person name="Kogle M.E."/>
            <person name="Barry K."/>
            <person name="Clum A."/>
            <person name="Na H."/>
            <person name="Ledsgaard L."/>
            <person name="Lin J."/>
            <person name="Lipzen A."/>
            <person name="Kuo A."/>
            <person name="Riley R."/>
            <person name="Mondo S."/>
            <person name="Labutti K."/>
            <person name="Haridas S."/>
            <person name="Pangalinan J."/>
            <person name="Salamov A.A."/>
            <person name="Simmons B.A."/>
            <person name="Magnuson J.K."/>
            <person name="Chen J."/>
            <person name="Drula E."/>
            <person name="Henrissat B."/>
            <person name="Wiebenga A."/>
            <person name="Lubbers R.J."/>
            <person name="Gomes A.C."/>
            <person name="Makela M.R."/>
            <person name="Stajich J."/>
            <person name="Grigoriev I.V."/>
            <person name="Mortensen U.H."/>
            <person name="De Vries R.P."/>
            <person name="Baker S.E."/>
            <person name="Andersen M.R."/>
        </authorList>
    </citation>
    <scope>NUCLEOTIDE SEQUENCE [LARGE SCALE GENOMIC DNA]</scope>
    <source>
        <strain evidence="5 6">CBS 123904</strain>
    </source>
</reference>